<keyword evidence="5 8" id="KW-1133">Transmembrane helix</keyword>
<evidence type="ECO:0000256" key="1">
    <source>
        <dbReference type="ARBA" id="ARBA00004141"/>
    </source>
</evidence>
<evidence type="ECO:0000256" key="8">
    <source>
        <dbReference type="SAM" id="Phobius"/>
    </source>
</evidence>
<dbReference type="GO" id="GO:0016020">
    <property type="term" value="C:membrane"/>
    <property type="evidence" value="ECO:0007669"/>
    <property type="project" value="UniProtKB-SubCell"/>
</dbReference>
<gene>
    <name evidence="9" type="ORF">CPPEL_00900</name>
</gene>
<feature type="transmembrane region" description="Helical" evidence="8">
    <location>
        <begin position="80"/>
        <end position="98"/>
    </location>
</feature>
<keyword evidence="3 8" id="KW-0812">Transmembrane</keyword>
<evidence type="ECO:0000256" key="7">
    <source>
        <dbReference type="ARBA" id="ARBA00023235"/>
    </source>
</evidence>
<dbReference type="GO" id="GO:0016117">
    <property type="term" value="P:carotenoid biosynthetic process"/>
    <property type="evidence" value="ECO:0007669"/>
    <property type="project" value="UniProtKB-KW"/>
</dbReference>
<proteinExistence type="predicted"/>
<evidence type="ECO:0000256" key="2">
    <source>
        <dbReference type="ARBA" id="ARBA00004829"/>
    </source>
</evidence>
<evidence type="ECO:0008006" key="11">
    <source>
        <dbReference type="Google" id="ProtNLM"/>
    </source>
</evidence>
<evidence type="ECO:0000256" key="4">
    <source>
        <dbReference type="ARBA" id="ARBA00022746"/>
    </source>
</evidence>
<evidence type="ECO:0000313" key="10">
    <source>
        <dbReference type="Proteomes" id="UP000271426"/>
    </source>
</evidence>
<evidence type="ECO:0000256" key="6">
    <source>
        <dbReference type="ARBA" id="ARBA00023136"/>
    </source>
</evidence>
<dbReference type="AlphaFoldDB" id="A0A3G6IUN6"/>
<keyword evidence="7" id="KW-0413">Isomerase</keyword>
<reference evidence="9 10" key="1">
    <citation type="submission" date="2018-11" db="EMBL/GenBank/DDBJ databases">
        <authorList>
            <person name="Kleinhagauer T."/>
            <person name="Glaeser S.P."/>
            <person name="Spergser J."/>
            <person name="Ruckert C."/>
            <person name="Kaempfer P."/>
            <person name="Busse H.-J."/>
        </authorList>
    </citation>
    <scope>NUCLEOTIDE SEQUENCE [LARGE SCALE GENOMIC DNA]</scope>
    <source>
        <strain evidence="9 10">812CH</strain>
    </source>
</reference>
<keyword evidence="6 8" id="KW-0472">Membrane</keyword>
<dbReference type="Proteomes" id="UP000271426">
    <property type="component" value="Chromosome"/>
</dbReference>
<evidence type="ECO:0000256" key="5">
    <source>
        <dbReference type="ARBA" id="ARBA00022989"/>
    </source>
</evidence>
<dbReference type="GO" id="GO:0045436">
    <property type="term" value="F:lycopene beta cyclase activity"/>
    <property type="evidence" value="ECO:0007669"/>
    <property type="project" value="UniProtKB-ARBA"/>
</dbReference>
<comment type="subcellular location">
    <subcellularLocation>
        <location evidence="1">Membrane</location>
        <topology evidence="1">Multi-pass membrane protein</topology>
    </subcellularLocation>
</comment>
<dbReference type="RefSeq" id="WP_123959279.1">
    <property type="nucleotide sequence ID" value="NZ_CP033898.1"/>
</dbReference>
<dbReference type="EMBL" id="CP033898">
    <property type="protein sequence ID" value="AZA08328.1"/>
    <property type="molecule type" value="Genomic_DNA"/>
</dbReference>
<protein>
    <recommendedName>
        <fullName evidence="11">Lycopene cyclase domain-containing protein</fullName>
    </recommendedName>
</protein>
<name>A0A3G6IUN6_9CORY</name>
<dbReference type="NCBIfam" id="TIGR03462">
    <property type="entry name" value="CarR_dom_SF"/>
    <property type="match status" value="1"/>
</dbReference>
<evidence type="ECO:0000313" key="9">
    <source>
        <dbReference type="EMBL" id="AZA08328.1"/>
    </source>
</evidence>
<organism evidence="9 10">
    <name type="scientific">Corynebacterium pseudopelargi</name>
    <dbReference type="NCBI Taxonomy" id="2080757"/>
    <lineage>
        <taxon>Bacteria</taxon>
        <taxon>Bacillati</taxon>
        <taxon>Actinomycetota</taxon>
        <taxon>Actinomycetes</taxon>
        <taxon>Mycobacteriales</taxon>
        <taxon>Corynebacteriaceae</taxon>
        <taxon>Corynebacterium</taxon>
    </lineage>
</organism>
<evidence type="ECO:0000256" key="3">
    <source>
        <dbReference type="ARBA" id="ARBA00022692"/>
    </source>
</evidence>
<sequence>MAAAYLIFLLLSSACMVLCDWRFKLTFFANPKRSAIIMLALVAMFLVWDALGIATGSFYRGDSPYMTGIELAPEMPIEEPIFLAFLVYLSMNIAAGVSK</sequence>
<dbReference type="InterPro" id="IPR017825">
    <property type="entry name" value="Lycopene_cyclase_dom"/>
</dbReference>
<feature type="transmembrane region" description="Helical" evidence="8">
    <location>
        <begin position="35"/>
        <end position="59"/>
    </location>
</feature>
<dbReference type="OrthoDB" id="4774157at2"/>
<accession>A0A3G6IUN6</accession>
<keyword evidence="4" id="KW-0125">Carotenoid biosynthesis</keyword>
<dbReference type="GO" id="GO:0016872">
    <property type="term" value="F:intramolecular lyase activity"/>
    <property type="evidence" value="ECO:0007669"/>
    <property type="project" value="InterPro"/>
</dbReference>
<dbReference type="KEGG" id="cpso:CPPEL_00900"/>
<comment type="pathway">
    <text evidence="2">Carotenoid biosynthesis.</text>
</comment>
<keyword evidence="10" id="KW-1185">Reference proteome</keyword>